<evidence type="ECO:0000256" key="8">
    <source>
        <dbReference type="PROSITE-ProRule" id="PRU01363"/>
    </source>
</evidence>
<dbReference type="Pfam" id="PF14765">
    <property type="entry name" value="PS-DH"/>
    <property type="match status" value="1"/>
</dbReference>
<dbReference type="InterPro" id="IPR020843">
    <property type="entry name" value="ER"/>
</dbReference>
<evidence type="ECO:0000259" key="9">
    <source>
        <dbReference type="PROSITE" id="PS52004"/>
    </source>
</evidence>
<dbReference type="InterPro" id="IPR013968">
    <property type="entry name" value="PKS_KR"/>
</dbReference>
<dbReference type="CDD" id="cd00833">
    <property type="entry name" value="PKS"/>
    <property type="match status" value="1"/>
</dbReference>
<dbReference type="FunFam" id="3.40.50.720:FF:000209">
    <property type="entry name" value="Polyketide synthase Pks12"/>
    <property type="match status" value="1"/>
</dbReference>
<feature type="domain" description="PKS/mFAS DH" evidence="10">
    <location>
        <begin position="915"/>
        <end position="1199"/>
    </location>
</feature>
<dbReference type="InterPro" id="IPR013217">
    <property type="entry name" value="Methyltransf_12"/>
</dbReference>
<keyword evidence="4" id="KW-0808">Transferase</keyword>
<evidence type="ECO:0000256" key="2">
    <source>
        <dbReference type="ARBA" id="ARBA00022553"/>
    </source>
</evidence>
<feature type="region of interest" description="N-terminal hotdog fold" evidence="8">
    <location>
        <begin position="915"/>
        <end position="1045"/>
    </location>
</feature>
<dbReference type="InterPro" id="IPR020841">
    <property type="entry name" value="PKS_Beta-ketoAc_synthase_dom"/>
</dbReference>
<dbReference type="GO" id="GO:0008270">
    <property type="term" value="F:zinc ion binding"/>
    <property type="evidence" value="ECO:0007669"/>
    <property type="project" value="InterPro"/>
</dbReference>
<protein>
    <submittedName>
        <fullName evidence="11">Lovastatin diketide synthase LovF</fullName>
    </submittedName>
</protein>
<dbReference type="GO" id="GO:0004312">
    <property type="term" value="F:fatty acid synthase activity"/>
    <property type="evidence" value="ECO:0007669"/>
    <property type="project" value="TreeGrafter"/>
</dbReference>
<dbReference type="InterPro" id="IPR049900">
    <property type="entry name" value="PKS_mFAS_DH"/>
</dbReference>
<dbReference type="InterPro" id="IPR050091">
    <property type="entry name" value="PKS_NRPS_Biosynth_Enz"/>
</dbReference>
<dbReference type="InterPro" id="IPR014043">
    <property type="entry name" value="Acyl_transferase_dom"/>
</dbReference>
<dbReference type="STRING" id="105351.A0A401KPM4"/>
<dbReference type="Pfam" id="PF21089">
    <property type="entry name" value="PKS_DH_N"/>
    <property type="match status" value="1"/>
</dbReference>
<keyword evidence="3" id="KW-0489">Methyltransferase</keyword>
<dbReference type="EMBL" id="BDHI01000007">
    <property type="protein sequence ID" value="GCB21207.1"/>
    <property type="molecule type" value="Genomic_DNA"/>
</dbReference>
<dbReference type="Gene3D" id="3.40.50.720">
    <property type="entry name" value="NAD(P)-binding Rossmann-like Domain"/>
    <property type="match status" value="3"/>
</dbReference>
<sequence>MDGLNVNSSPNATLSYCNDNHGPVQSESYSDCEPVPFPIAIVGMSMRLPGGVNSEKEFWDLLINKRDGRCVVPGDRYNIEAFYDETRPGAIRTQHGYFLQQDISQVDAGFFGMSKLEAGKLDPQQRILLEVVWECLENGGQIPSRCRGKDIGCYVGVFGEDWLDLMSKDTQAIDRFRVVSAADFALSNRISYEYDLRGPSITFRTGCSAALVGLHDACQALYTGECSSALVAGTNLIITPTTTNAVSETMALSPDGISKTFDASANGYGRGEAVNAIYIKPLHACLRDGDPVRAVIRSTAVNCDGKTPSITTPGSQAQEALIRRAYQKARISDISKTAFFECHGTGTIVGDTAETTVIANVFGQEGIHIGAVKPNLGHSEGASGITSVIKSVLALEHRILPPNIHFNTPNPNIPFKEAKLQVPVDPTPWPAGRCERISVNSFGIGGTNAHFKVVLDSALSVGGGQQSGVDERPSPPHLLLASAKSATSLDSNIKIISDYLNETPSAAADLAYTLAFKREHMPHRGFAIMEKDGTISTFEKARALNPQVCFLFTGQGAQWPGMGREMILSSEKFRLVIRGLDEDLQRLETPPDWKELMHTNDKSRFQEARFAQPLCTAIQVALVDFLRELGVVPSIVVGHSSGEIAAAYASGAITAASAIKIAYFRGLAMESAKAKGAMAAIGLGRADVQQYLRDGVVLACENSPESVTISGDEQAVDEMLKDIQAQGEVFCRRLAVNVAYHSHHMEEVGKLFESLLSEICFNESMTPLVSTVSNETVSDPCVLNPSYWRKNVESPVLFNTAVDKILSEGEQALTFVEIGPHSVLSGPLRQIISRADSKRSCSYTPTFLRHTDQLRCLLSTVGQLYTQGIFVDLSFLVHPAATVTDLAPYSWDHNESFWSETRLTRDWRLRSAPHHELLGSRALESSDLEPVWRNMLQAENVPWLLEHKIGGEVVFPGAGYVAMVGEAMRQISQVPEYSVKNVFMRAALVLKEAKLQHVEIITSLRPVKLTDSLDSGWYDFTITAYDEGEWKKHCVGQVRAEPDGFSNEYGTVSSYSRKVLAKEWYDALERRGLEYGPNFRGLRDITASPTTTEAAATLCEPTALTGSHYALHPVVIDQCLQLLSVAGAKGIQRCMTQLCIPTAIESLYVARGRETMSLRSRCDSAGNTFTGDALLLADETLVLSLRRCFFFGISESAINDENGASAAILHWKPHIDFVPLETLIPPIPADIDRGRMAAKMSNIFILEAYHRTKPSRPTKEHLKKYQAWLSSQYERIRDEDPSLILEHCDKSDSDTAGHLSQIEKFGGNIAHPLVRSVYTAAHEVLSNLQGIMDDSVDALEVVSGSDAITSTYEESSRLCPAGNFLSLLSHSRPTLKVLEVGAGTGGATSAALDALFDATKHGGPMYSTYTFTDISPGFFAKAKEHFKNFPGMIYETLDISKDPEDQGFTVGNYNLIIASNVVHATPRISTTLRNLNKLLAPGGWLFLTELCPTLPTLNFIMGILPGWWNAEDSRETPMIPVSQWHEELLDAGFTGTDVVRYDNEPPYNTNAYILSRRPEAKASLGGEIGFLHRGKVPSLAYTLAQAFTHQGVRVNWLTLNDLSSSTTDVISFLDLEGPFLSSISEYEFCAFQRFLSRVKGHCLWLMPPVQFGCKDTDPQFGLTLGLMRTVRKEISTNFATLELDQKEPCAAENVSLVFERICRQSGKNPIHEDYEYVLKDGKIHVGRFHFNYLHQIMAVDDGFEQRSLDIGCFGIFDSLTWALDGRVEELGEHDVELDIRFVGLNFRDIMISMGLMGDTSEFGHEAAGIVRKVGSGVQHIQVGDRVALFGKGLMGTRKIVPAESCLVVPEGLSLEDAAAGPCIFSTALYSLVKCGNVQKGQTVLIHSACGGVGLASVQICQGIGAEIFATVGSQEKRKHLVEEYNIAEDHIFDSRSVSFQRDVMKATGNRGVDLVLNSLSGELLHASWKCVAPMGKMIELGKRDFLGHAKLDMDLFMANRTFIGVDLLQIGEQNPEVIRSLVEQSAHSIEQGKLRPIRPVTVFKASDIAKAFRHMQTGKHMGKLVVEMPENPHELQVSKLQSKGALFRSDASYLLVGGLGGLGRAVARWMVEKGARHLIFMSRSGLESTKSREFVQDLESQGNCHIQAVTGDVTNINDVERAVSAAGRPIAGIMQLSMVLRDQTLDNMAYKEWTEALAPKVQGTWNIHHATQNCSLDFFVLLSSISGTAGHTGQANYAAANTFLNAFVTYRHTKGLPASVLDLGFMGDIGYVAETSHRARDMVEINSWEVLEEPDLLKALEIQIMRGAPHLSIGMGTTKPVSEIDNGSTFGQDARFLAWHNMLAASEGGSANQDNELKALVNAVKRDPSLLYDPATETKITLEIGRMVASNMSYPDDMPYEELCEIAIDSLMTIEIRSWFRRNVGVEVSLAQISKAQTVKGLGVITMQVLREKHKSGELENAKGSLVGNGKEDVDESVLYRADLELAKSLEPISERVPCWHSESEGRVFLTGCTGFLGAFFLSLLVSHPRVKEIACLVRAPDTSAGLARIKETLEHYGLSLDSESKVIVVPGDITDSTLGLGQEKYEHFAQWTSIVFHLAAQCNYMPSYSDLRSANIHGFSNILRFANTKRLKPVHYTSSISACGTSAYLEGRELIGENERPVLKATDSERKLVGYSETKIVAESIAWDAIANGIPVTIHRLPVISGHSKTGIANPADGFQHLMVSAIRVGCYPSPPAARCQIIPVDYASSAILQIALSGHHSHAYNLVRPDQSHTLTWNEVLGTVAHYSSPPLKEVSPSEWTDIVATHGQQRLKVASSYLQDRLREQLVYWEVETMTKTVYENAHSRRVLLESADMPELPSMPDLLSTYFKVWQKQEQHRSDEAELDAIMERDVVDTAGIELGVYVKPLPDEGECELLGRIALEEFAAADGWFGMDGFPVVIEDEESATDADTDTEEDGITSVEVDVDEGVVFPNEMARVPDIAGAELDTETGNVADGTVDAELV</sequence>
<evidence type="ECO:0000259" key="10">
    <source>
        <dbReference type="PROSITE" id="PS52019"/>
    </source>
</evidence>
<dbReference type="InterPro" id="IPR014031">
    <property type="entry name" value="Ketoacyl_synth_C"/>
</dbReference>
<dbReference type="InterPro" id="IPR016036">
    <property type="entry name" value="Malonyl_transacylase_ACP-bd"/>
</dbReference>
<dbReference type="GO" id="GO:0044550">
    <property type="term" value="P:secondary metabolite biosynthetic process"/>
    <property type="evidence" value="ECO:0007669"/>
    <property type="project" value="UniProtKB-ARBA"/>
</dbReference>
<dbReference type="Pfam" id="PF16197">
    <property type="entry name" value="KAsynt_C_assoc"/>
    <property type="match status" value="1"/>
</dbReference>
<dbReference type="SUPFAM" id="SSF53335">
    <property type="entry name" value="S-adenosyl-L-methionine-dependent methyltransferases"/>
    <property type="match status" value="1"/>
</dbReference>
<evidence type="ECO:0000256" key="5">
    <source>
        <dbReference type="ARBA" id="ARBA00023002"/>
    </source>
</evidence>
<dbReference type="Pfam" id="PF08240">
    <property type="entry name" value="ADH_N"/>
    <property type="match status" value="1"/>
</dbReference>
<dbReference type="InterPro" id="IPR020807">
    <property type="entry name" value="PKS_DH"/>
</dbReference>
<dbReference type="InterPro" id="IPR011032">
    <property type="entry name" value="GroES-like_sf"/>
</dbReference>
<dbReference type="SUPFAM" id="SSF50129">
    <property type="entry name" value="GroES-like"/>
    <property type="match status" value="1"/>
</dbReference>
<dbReference type="GO" id="GO:1901336">
    <property type="term" value="P:lactone biosynthetic process"/>
    <property type="evidence" value="ECO:0007669"/>
    <property type="project" value="UniProtKB-ARBA"/>
</dbReference>
<dbReference type="Pfam" id="PF08659">
    <property type="entry name" value="KR"/>
    <property type="match status" value="1"/>
</dbReference>
<dbReference type="Pfam" id="PF07993">
    <property type="entry name" value="NAD_binding_4"/>
    <property type="match status" value="1"/>
</dbReference>
<comment type="caution">
    <text evidence="11">The sequence shown here is derived from an EMBL/GenBank/DDBJ whole genome shotgun (WGS) entry which is preliminary data.</text>
</comment>
<dbReference type="Pfam" id="PF00698">
    <property type="entry name" value="Acyl_transf_1"/>
    <property type="match status" value="1"/>
</dbReference>
<evidence type="ECO:0000256" key="4">
    <source>
        <dbReference type="ARBA" id="ARBA00022679"/>
    </source>
</evidence>
<feature type="domain" description="Ketosynthase family 3 (KS3)" evidence="9">
    <location>
        <begin position="36"/>
        <end position="455"/>
    </location>
</feature>
<dbReference type="Gene3D" id="3.40.50.150">
    <property type="entry name" value="Vaccinia Virus protein VP39"/>
    <property type="match status" value="1"/>
</dbReference>
<feature type="active site" description="Proton donor; for dehydratase activity" evidence="8">
    <location>
        <position position="1117"/>
    </location>
</feature>
<keyword evidence="12" id="KW-1185">Reference proteome</keyword>
<dbReference type="Proteomes" id="UP000286921">
    <property type="component" value="Unassembled WGS sequence"/>
</dbReference>
<dbReference type="InterPro" id="IPR032821">
    <property type="entry name" value="PKS_assoc"/>
</dbReference>
<dbReference type="InterPro" id="IPR002328">
    <property type="entry name" value="ADH_Zn_CS"/>
</dbReference>
<dbReference type="InterPro" id="IPR016039">
    <property type="entry name" value="Thiolase-like"/>
</dbReference>
<dbReference type="Pfam" id="PF00109">
    <property type="entry name" value="ketoacyl-synt"/>
    <property type="match status" value="1"/>
</dbReference>
<dbReference type="Gene3D" id="3.90.180.10">
    <property type="entry name" value="Medium-chain alcohol dehydrogenases, catalytic domain"/>
    <property type="match status" value="1"/>
</dbReference>
<dbReference type="GO" id="GO:0032259">
    <property type="term" value="P:methylation"/>
    <property type="evidence" value="ECO:0007669"/>
    <property type="project" value="UniProtKB-KW"/>
</dbReference>
<proteinExistence type="inferred from homology"/>
<dbReference type="SUPFAM" id="SSF52151">
    <property type="entry name" value="FabD/lysophospholipase-like"/>
    <property type="match status" value="1"/>
</dbReference>
<dbReference type="InterPro" id="IPR013154">
    <property type="entry name" value="ADH-like_N"/>
</dbReference>
<gene>
    <name evidence="11" type="ORF">AAWM_04092</name>
</gene>
<dbReference type="InterPro" id="IPR036291">
    <property type="entry name" value="NAD(P)-bd_dom_sf"/>
</dbReference>
<evidence type="ECO:0000256" key="6">
    <source>
        <dbReference type="ARBA" id="ARBA00023268"/>
    </source>
</evidence>
<dbReference type="Gene3D" id="3.40.366.10">
    <property type="entry name" value="Malonyl-Coenzyme A Acyl Carrier Protein, domain 2"/>
    <property type="match status" value="1"/>
</dbReference>
<dbReference type="Gene3D" id="3.40.47.10">
    <property type="match status" value="1"/>
</dbReference>
<dbReference type="PANTHER" id="PTHR43775">
    <property type="entry name" value="FATTY ACID SYNTHASE"/>
    <property type="match status" value="1"/>
</dbReference>
<reference evidence="11 12" key="1">
    <citation type="submission" date="2016-09" db="EMBL/GenBank/DDBJ databases">
        <title>Aspergillus awamori IFM 58123T.</title>
        <authorList>
            <person name="Kusuya Y."/>
            <person name="Shimizu M."/>
            <person name="Takahashi H."/>
            <person name="Yaguchi T."/>
        </authorList>
    </citation>
    <scope>NUCLEOTIDE SEQUENCE [LARGE SCALE GENOMIC DNA]</scope>
    <source>
        <strain evidence="11 12">IFM 58123</strain>
    </source>
</reference>
<dbReference type="GO" id="GO:0008168">
    <property type="term" value="F:methyltransferase activity"/>
    <property type="evidence" value="ECO:0007669"/>
    <property type="project" value="UniProtKB-KW"/>
</dbReference>
<dbReference type="InterPro" id="IPR001227">
    <property type="entry name" value="Ac_transferase_dom_sf"/>
</dbReference>
<dbReference type="GO" id="GO:0016491">
    <property type="term" value="F:oxidoreductase activity"/>
    <property type="evidence" value="ECO:0007669"/>
    <property type="project" value="UniProtKB-KW"/>
</dbReference>
<dbReference type="SUPFAM" id="SSF53901">
    <property type="entry name" value="Thiolase-like"/>
    <property type="match status" value="1"/>
</dbReference>
<evidence type="ECO:0000256" key="3">
    <source>
        <dbReference type="ARBA" id="ARBA00022603"/>
    </source>
</evidence>
<dbReference type="InterPro" id="IPR016035">
    <property type="entry name" value="Acyl_Trfase/lysoPLipase"/>
</dbReference>
<dbReference type="PROSITE" id="PS52004">
    <property type="entry name" value="KS3_2"/>
    <property type="match status" value="1"/>
</dbReference>
<evidence type="ECO:0000313" key="12">
    <source>
        <dbReference type="Proteomes" id="UP000286921"/>
    </source>
</evidence>
<dbReference type="InterPro" id="IPR042104">
    <property type="entry name" value="PKS_dehydratase_sf"/>
</dbReference>
<dbReference type="Pfam" id="PF08242">
    <property type="entry name" value="Methyltransf_12"/>
    <property type="match status" value="1"/>
</dbReference>
<keyword evidence="1" id="KW-0596">Phosphopantetheine</keyword>
<dbReference type="Pfam" id="PF02801">
    <property type="entry name" value="Ketoacyl-synt_C"/>
    <property type="match status" value="1"/>
</dbReference>
<dbReference type="PROSITE" id="PS00059">
    <property type="entry name" value="ADH_ZINC"/>
    <property type="match status" value="1"/>
</dbReference>
<dbReference type="InterPro" id="IPR029063">
    <property type="entry name" value="SAM-dependent_MTases_sf"/>
</dbReference>
<dbReference type="InterPro" id="IPR049552">
    <property type="entry name" value="PKS_DH_N"/>
</dbReference>
<dbReference type="PROSITE" id="PS52019">
    <property type="entry name" value="PKS_MFAS_DH"/>
    <property type="match status" value="1"/>
</dbReference>
<accession>A0A401KPM4</accession>
<evidence type="ECO:0000256" key="7">
    <source>
        <dbReference type="ARBA" id="ARBA00029443"/>
    </source>
</evidence>
<dbReference type="CDD" id="cd02440">
    <property type="entry name" value="AdoMet_MTases"/>
    <property type="match status" value="1"/>
</dbReference>
<dbReference type="PANTHER" id="PTHR43775:SF49">
    <property type="entry name" value="SYNTHASE, PUTATIVE (JCVI)-RELATED"/>
    <property type="match status" value="1"/>
</dbReference>
<feature type="region of interest" description="C-terminal hotdog fold" evidence="8">
    <location>
        <begin position="1056"/>
        <end position="1199"/>
    </location>
</feature>
<dbReference type="GO" id="GO:0006633">
    <property type="term" value="P:fatty acid biosynthetic process"/>
    <property type="evidence" value="ECO:0007669"/>
    <property type="project" value="TreeGrafter"/>
</dbReference>
<dbReference type="InterPro" id="IPR049551">
    <property type="entry name" value="PKS_DH_C"/>
</dbReference>
<organism evidence="11 12">
    <name type="scientific">Aspergillus awamori</name>
    <name type="common">Black koji mold</name>
    <dbReference type="NCBI Taxonomy" id="105351"/>
    <lineage>
        <taxon>Eukaryota</taxon>
        <taxon>Fungi</taxon>
        <taxon>Dikarya</taxon>
        <taxon>Ascomycota</taxon>
        <taxon>Pezizomycotina</taxon>
        <taxon>Eurotiomycetes</taxon>
        <taxon>Eurotiomycetidae</taxon>
        <taxon>Eurotiales</taxon>
        <taxon>Aspergillaceae</taxon>
        <taxon>Aspergillus</taxon>
    </lineage>
</organism>
<dbReference type="InterPro" id="IPR057326">
    <property type="entry name" value="KR_dom"/>
</dbReference>
<dbReference type="SMART" id="SM00827">
    <property type="entry name" value="PKS_AT"/>
    <property type="match status" value="1"/>
</dbReference>
<dbReference type="SUPFAM" id="SSF51735">
    <property type="entry name" value="NAD(P)-binding Rossmann-fold domains"/>
    <property type="match status" value="3"/>
</dbReference>
<keyword evidence="6" id="KW-0511">Multifunctional enzyme</keyword>
<evidence type="ECO:0000256" key="1">
    <source>
        <dbReference type="ARBA" id="ARBA00022450"/>
    </source>
</evidence>
<keyword evidence="5" id="KW-0560">Oxidoreductase</keyword>
<dbReference type="SMART" id="SM00822">
    <property type="entry name" value="PKS_KR"/>
    <property type="match status" value="1"/>
</dbReference>
<dbReference type="Gene3D" id="3.10.129.110">
    <property type="entry name" value="Polyketide synthase dehydratase"/>
    <property type="match status" value="1"/>
</dbReference>
<name>A0A401KPM4_ASPAW</name>
<dbReference type="InterPro" id="IPR014030">
    <property type="entry name" value="Ketoacyl_synth_N"/>
</dbReference>
<dbReference type="SMART" id="SM00829">
    <property type="entry name" value="PKS_ER"/>
    <property type="match status" value="1"/>
</dbReference>
<dbReference type="SUPFAM" id="SSF55048">
    <property type="entry name" value="Probable ACP-binding domain of malonyl-CoA ACP transacylase"/>
    <property type="match status" value="1"/>
</dbReference>
<keyword evidence="2" id="KW-0597">Phosphoprotein</keyword>
<comment type="similarity">
    <text evidence="7">In the C-terminal section; belongs to the NRP synthetase family.</text>
</comment>
<dbReference type="InterPro" id="IPR013120">
    <property type="entry name" value="FAR_NAD-bd"/>
</dbReference>
<evidence type="ECO:0000313" key="11">
    <source>
        <dbReference type="EMBL" id="GCB21207.1"/>
    </source>
</evidence>
<dbReference type="SMART" id="SM00826">
    <property type="entry name" value="PKS_DH"/>
    <property type="match status" value="1"/>
</dbReference>
<dbReference type="CDD" id="cd05195">
    <property type="entry name" value="enoyl_red"/>
    <property type="match status" value="1"/>
</dbReference>
<feature type="active site" description="Proton acceptor; for dehydratase activity" evidence="8">
    <location>
        <position position="947"/>
    </location>
</feature>
<dbReference type="Pfam" id="PF13602">
    <property type="entry name" value="ADH_zinc_N_2"/>
    <property type="match status" value="1"/>
</dbReference>
<dbReference type="SMART" id="SM00825">
    <property type="entry name" value="PKS_KS"/>
    <property type="match status" value="1"/>
</dbReference>